<dbReference type="Proteomes" id="UP000823674">
    <property type="component" value="Chromosome A02"/>
</dbReference>
<feature type="region of interest" description="Disordered" evidence="1">
    <location>
        <begin position="69"/>
        <end position="104"/>
    </location>
</feature>
<feature type="compositionally biased region" description="Basic and acidic residues" evidence="1">
    <location>
        <begin position="76"/>
        <end position="101"/>
    </location>
</feature>
<evidence type="ECO:0000256" key="1">
    <source>
        <dbReference type="SAM" id="MobiDB-lite"/>
    </source>
</evidence>
<reference evidence="2 3" key="1">
    <citation type="submission" date="2021-03" db="EMBL/GenBank/DDBJ databases">
        <authorList>
            <person name="King G.J."/>
            <person name="Bancroft I."/>
            <person name="Baten A."/>
            <person name="Bloomfield J."/>
            <person name="Borpatragohain P."/>
            <person name="He Z."/>
            <person name="Irish N."/>
            <person name="Irwin J."/>
            <person name="Liu K."/>
            <person name="Mauleon R.P."/>
            <person name="Moore J."/>
            <person name="Morris R."/>
            <person name="Ostergaard L."/>
            <person name="Wang B."/>
            <person name="Wells R."/>
        </authorList>
    </citation>
    <scope>NUCLEOTIDE SEQUENCE [LARGE SCALE GENOMIC DNA]</scope>
    <source>
        <strain evidence="2">R-o-18</strain>
        <tissue evidence="2">Leaf</tissue>
    </source>
</reference>
<sequence length="147" mass="16885">MLRNCVNQRLISKANIRSSCLYSLYLKRGIASGGREEGRDPLSTLEKLERQGIASQTSEKAYDGAAEAVKVSSDSEADKEKVKEEFEKREEGRDYRKRCDDDGLPINTAKGLKPSIKREAQRLFRSLFAVVDDLFHRTCRIYFFQRE</sequence>
<accession>A0ABQ7NEB8</accession>
<dbReference type="EMBL" id="JADBGQ010000002">
    <property type="protein sequence ID" value="KAG5409230.1"/>
    <property type="molecule type" value="Genomic_DNA"/>
</dbReference>
<protein>
    <submittedName>
        <fullName evidence="2">Uncharacterized protein</fullName>
    </submittedName>
</protein>
<organism evidence="2 3">
    <name type="scientific">Brassica rapa subsp. trilocularis</name>
    <dbReference type="NCBI Taxonomy" id="1813537"/>
    <lineage>
        <taxon>Eukaryota</taxon>
        <taxon>Viridiplantae</taxon>
        <taxon>Streptophyta</taxon>
        <taxon>Embryophyta</taxon>
        <taxon>Tracheophyta</taxon>
        <taxon>Spermatophyta</taxon>
        <taxon>Magnoliopsida</taxon>
        <taxon>eudicotyledons</taxon>
        <taxon>Gunneridae</taxon>
        <taxon>Pentapetalae</taxon>
        <taxon>rosids</taxon>
        <taxon>malvids</taxon>
        <taxon>Brassicales</taxon>
        <taxon>Brassicaceae</taxon>
        <taxon>Brassiceae</taxon>
        <taxon>Brassica</taxon>
    </lineage>
</organism>
<comment type="caution">
    <text evidence="2">The sequence shown here is derived from an EMBL/GenBank/DDBJ whole genome shotgun (WGS) entry which is preliminary data.</text>
</comment>
<evidence type="ECO:0000313" key="2">
    <source>
        <dbReference type="EMBL" id="KAG5409230.1"/>
    </source>
</evidence>
<name>A0ABQ7NEB8_BRACM</name>
<keyword evidence="3" id="KW-1185">Reference proteome</keyword>
<proteinExistence type="predicted"/>
<evidence type="ECO:0000313" key="3">
    <source>
        <dbReference type="Proteomes" id="UP000823674"/>
    </source>
</evidence>
<gene>
    <name evidence="2" type="primary">A02p015770.1_BraROA</name>
    <name evidence="2" type="ORF">IGI04_005549</name>
</gene>